<gene>
    <name evidence="1" type="ORF">AVEN_88723_1</name>
</gene>
<organism evidence="1 2">
    <name type="scientific">Araneus ventricosus</name>
    <name type="common">Orbweaver spider</name>
    <name type="synonym">Epeira ventricosa</name>
    <dbReference type="NCBI Taxonomy" id="182803"/>
    <lineage>
        <taxon>Eukaryota</taxon>
        <taxon>Metazoa</taxon>
        <taxon>Ecdysozoa</taxon>
        <taxon>Arthropoda</taxon>
        <taxon>Chelicerata</taxon>
        <taxon>Arachnida</taxon>
        <taxon>Araneae</taxon>
        <taxon>Araneomorphae</taxon>
        <taxon>Entelegynae</taxon>
        <taxon>Araneoidea</taxon>
        <taxon>Araneidae</taxon>
        <taxon>Araneus</taxon>
    </lineage>
</organism>
<name>A0A4Y2QS05_ARAVE</name>
<dbReference type="Proteomes" id="UP000499080">
    <property type="component" value="Unassembled WGS sequence"/>
</dbReference>
<dbReference type="AlphaFoldDB" id="A0A4Y2QS05"/>
<accession>A0A4Y2QS05</accession>
<proteinExistence type="predicted"/>
<reference evidence="1 2" key="1">
    <citation type="journal article" date="2019" name="Sci. Rep.">
        <title>Orb-weaving spider Araneus ventricosus genome elucidates the spidroin gene catalogue.</title>
        <authorList>
            <person name="Kono N."/>
            <person name="Nakamura H."/>
            <person name="Ohtoshi R."/>
            <person name="Moran D.A.P."/>
            <person name="Shinohara A."/>
            <person name="Yoshida Y."/>
            <person name="Fujiwara M."/>
            <person name="Mori M."/>
            <person name="Tomita M."/>
            <person name="Arakawa K."/>
        </authorList>
    </citation>
    <scope>NUCLEOTIDE SEQUENCE [LARGE SCALE GENOMIC DNA]</scope>
</reference>
<sequence>MPCCNKPIFLQAIEHTSAIKIQKDQGPLTVISAHSSLYNNIHDTFQELDANLRNIGDEKALKGADLNAHRRVWGYRNEDQRGMQVEDFLLGHPSRARRHSNKHEVMRKPS</sequence>
<comment type="caution">
    <text evidence="1">The sequence shown here is derived from an EMBL/GenBank/DDBJ whole genome shotgun (WGS) entry which is preliminary data.</text>
</comment>
<keyword evidence="2" id="KW-1185">Reference proteome</keyword>
<dbReference type="SUPFAM" id="SSF56219">
    <property type="entry name" value="DNase I-like"/>
    <property type="match status" value="1"/>
</dbReference>
<dbReference type="EMBL" id="BGPR01014639">
    <property type="protein sequence ID" value="GBN66058.1"/>
    <property type="molecule type" value="Genomic_DNA"/>
</dbReference>
<dbReference type="InterPro" id="IPR036691">
    <property type="entry name" value="Endo/exonu/phosph_ase_sf"/>
</dbReference>
<evidence type="ECO:0008006" key="3">
    <source>
        <dbReference type="Google" id="ProtNLM"/>
    </source>
</evidence>
<dbReference type="Gene3D" id="3.60.10.10">
    <property type="entry name" value="Endonuclease/exonuclease/phosphatase"/>
    <property type="match status" value="1"/>
</dbReference>
<protein>
    <recommendedName>
        <fullName evidence="3">Endonuclease/exonuclease/phosphatase domain-containing protein</fullName>
    </recommendedName>
</protein>
<evidence type="ECO:0000313" key="1">
    <source>
        <dbReference type="EMBL" id="GBN66058.1"/>
    </source>
</evidence>
<dbReference type="OrthoDB" id="6432697at2759"/>
<evidence type="ECO:0000313" key="2">
    <source>
        <dbReference type="Proteomes" id="UP000499080"/>
    </source>
</evidence>